<organism evidence="1 2">
    <name type="scientific">Romanomermis culicivorax</name>
    <name type="common">Nematode worm</name>
    <dbReference type="NCBI Taxonomy" id="13658"/>
    <lineage>
        <taxon>Eukaryota</taxon>
        <taxon>Metazoa</taxon>
        <taxon>Ecdysozoa</taxon>
        <taxon>Nematoda</taxon>
        <taxon>Enoplea</taxon>
        <taxon>Dorylaimia</taxon>
        <taxon>Mermithida</taxon>
        <taxon>Mermithoidea</taxon>
        <taxon>Mermithidae</taxon>
        <taxon>Romanomermis</taxon>
    </lineage>
</organism>
<protein>
    <submittedName>
        <fullName evidence="2">Uncharacterized protein</fullName>
    </submittedName>
</protein>
<accession>A0A915IVZ6</accession>
<reference evidence="2" key="1">
    <citation type="submission" date="2022-11" db="UniProtKB">
        <authorList>
            <consortium name="WormBaseParasite"/>
        </authorList>
    </citation>
    <scope>IDENTIFICATION</scope>
</reference>
<dbReference type="WBParaSite" id="nRc.2.0.1.t18375-RA">
    <property type="protein sequence ID" value="nRc.2.0.1.t18375-RA"/>
    <property type="gene ID" value="nRc.2.0.1.g18375"/>
</dbReference>
<evidence type="ECO:0000313" key="2">
    <source>
        <dbReference type="WBParaSite" id="nRc.2.0.1.t18375-RA"/>
    </source>
</evidence>
<keyword evidence="1" id="KW-1185">Reference proteome</keyword>
<evidence type="ECO:0000313" key="1">
    <source>
        <dbReference type="Proteomes" id="UP000887565"/>
    </source>
</evidence>
<sequence>MKWWQCWDGGNADMVAMLGFFGGNVETVAMLGWWKCWGTIDIMYSHILVPTESQQNGLRNLKIIENDFLILIEAAFAETLPAALSIPKLIKKLSAADLVVCRCPECPVIPNVALFR</sequence>
<dbReference type="Proteomes" id="UP000887565">
    <property type="component" value="Unplaced"/>
</dbReference>
<name>A0A915IVZ6_ROMCU</name>
<proteinExistence type="predicted"/>
<dbReference type="AlphaFoldDB" id="A0A915IVZ6"/>